<dbReference type="InterPro" id="IPR011990">
    <property type="entry name" value="TPR-like_helical_dom_sf"/>
</dbReference>
<dbReference type="Pfam" id="PF25873">
    <property type="entry name" value="WHD_MalT"/>
    <property type="match status" value="1"/>
</dbReference>
<dbReference type="SUPFAM" id="SSF46894">
    <property type="entry name" value="C-terminal effector domain of the bipartite response regulators"/>
    <property type="match status" value="1"/>
</dbReference>
<dbReference type="InterPro" id="IPR027417">
    <property type="entry name" value="P-loop_NTPase"/>
</dbReference>
<keyword evidence="6" id="KW-1185">Reference proteome</keyword>
<protein>
    <recommendedName>
        <fullName evidence="4">HTH luxR-type domain-containing protein</fullName>
    </recommendedName>
</protein>
<keyword evidence="2" id="KW-0238">DNA-binding</keyword>
<dbReference type="PANTHER" id="PTHR44688">
    <property type="entry name" value="DNA-BINDING TRANSCRIPTIONAL ACTIVATOR DEVR_DOSR"/>
    <property type="match status" value="1"/>
</dbReference>
<evidence type="ECO:0000259" key="4">
    <source>
        <dbReference type="PROSITE" id="PS50043"/>
    </source>
</evidence>
<sequence length="819" mass="87303">MVTPILATKLFAPSPRAQAIARPHLVDALDAGIRGGRRLSLVSAPAGFGKSTLLSAWVAALRARSGVRAAWLSLDEGDNDPARFLAYLSAALRSADPAIGVHAHAGQPSLEAGLALLINEVAHSGQEIVLVLDDFQVIEDAAILDALGFLLERLPASLHIAIASRSDPLLPVARLRARGELTELRADGLRFTPAEAAEFLNTAMGLTLSHEDVAALETRTEGWIAGLQLAALSMRDRADASAFIAGFAGSNRFVIDYLIEEVLERAPEETRDFLRDTAILERLSGPLCDAVTGGTGGGATLAALERANLFVVPLDEAREWYRYHHLFADVLRSRLLGHGAERAAVLHARASAWFEHHDALEEAVRYALAAGDLTRAARLIEASIPGVRKSRQDATLLRWLSMLPAETMARRPVLLVFSAWSALVAGDIAAVEPRLEAAERLVAPGAPAHESEPGAELDTLPITIALYRAAVALAAGDVPGVTRHASRALRLAGPDEHLGRGAAAGLLGLGLWAGGDLEGGLGAFADAGHSLRLAGNLTDALSTTMVCADMLVPLGRLGEARRAYESALGEARARLGGGPPTADLHGGFAEVLIELGDLAAAEEQLSAAEALGAGAFSAEHHYRWFVSKALLRRAQGQPEAALALLEEAERSYRRGFFAEARPIGAMKARIRIEQGRLPEARAWLDAQGLTPLDELGYLREYSHLTLARLLLAQGDAAADPLLWRLHDAALAGGRLGVVAEIRQLQRQPVAPAGEQGPRLSERELQVLTLLASELSGPEIARALFVSVNTLRTHTRHIFEKLAVGTRQAAVRRARERGLL</sequence>
<evidence type="ECO:0000256" key="3">
    <source>
        <dbReference type="ARBA" id="ARBA00023163"/>
    </source>
</evidence>
<dbReference type="CDD" id="cd06170">
    <property type="entry name" value="LuxR_C_like"/>
    <property type="match status" value="1"/>
</dbReference>
<dbReference type="Pfam" id="PF17874">
    <property type="entry name" value="TPR_MalT"/>
    <property type="match status" value="1"/>
</dbReference>
<reference evidence="5 6" key="1">
    <citation type="journal article" date="2008" name="Int. J. Syst. Evol. Microbiol.">
        <title>Leifsonia pindariensis sp. nov., isolated from the Pindari glacier of the Indian Himalayas, and emended description of the genus Leifsonia.</title>
        <authorList>
            <person name="Reddy G.S."/>
            <person name="Prabagaran S.R."/>
            <person name="Shivaji S."/>
        </authorList>
    </citation>
    <scope>NUCLEOTIDE SEQUENCE [LARGE SCALE GENOMIC DNA]</scope>
    <source>
        <strain evidence="5 6">PON 10</strain>
    </source>
</reference>
<dbReference type="InterPro" id="IPR000792">
    <property type="entry name" value="Tscrpt_reg_LuxR_C"/>
</dbReference>
<name>A0ABX5AQM7_9MICO</name>
<evidence type="ECO:0000313" key="5">
    <source>
        <dbReference type="EMBL" id="PPL14297.1"/>
    </source>
</evidence>
<comment type="caution">
    <text evidence="5">The sequence shown here is derived from an EMBL/GenBank/DDBJ whole genome shotgun (WGS) entry which is preliminary data.</text>
</comment>
<evidence type="ECO:0000313" key="6">
    <source>
        <dbReference type="Proteomes" id="UP000237755"/>
    </source>
</evidence>
<keyword evidence="1" id="KW-0805">Transcription regulation</keyword>
<dbReference type="Gene3D" id="1.10.10.10">
    <property type="entry name" value="Winged helix-like DNA-binding domain superfamily/Winged helix DNA-binding domain"/>
    <property type="match status" value="1"/>
</dbReference>
<dbReference type="SUPFAM" id="SSF52540">
    <property type="entry name" value="P-loop containing nucleoside triphosphate hydrolases"/>
    <property type="match status" value="1"/>
</dbReference>
<organism evidence="5 6">
    <name type="scientific">Microterricola pindariensis</name>
    <dbReference type="NCBI Taxonomy" id="478010"/>
    <lineage>
        <taxon>Bacteria</taxon>
        <taxon>Bacillati</taxon>
        <taxon>Actinomycetota</taxon>
        <taxon>Actinomycetes</taxon>
        <taxon>Micrococcales</taxon>
        <taxon>Microbacteriaceae</taxon>
        <taxon>Microterricola</taxon>
    </lineage>
</organism>
<proteinExistence type="predicted"/>
<dbReference type="RefSeq" id="WP_104477670.1">
    <property type="nucleotide sequence ID" value="NZ_MPZN01000101.1"/>
</dbReference>
<evidence type="ECO:0000256" key="2">
    <source>
        <dbReference type="ARBA" id="ARBA00023125"/>
    </source>
</evidence>
<dbReference type="Pfam" id="PF00196">
    <property type="entry name" value="GerE"/>
    <property type="match status" value="1"/>
</dbReference>
<dbReference type="InterPro" id="IPR016032">
    <property type="entry name" value="Sig_transdc_resp-reg_C-effctor"/>
</dbReference>
<dbReference type="SUPFAM" id="SSF48452">
    <property type="entry name" value="TPR-like"/>
    <property type="match status" value="1"/>
</dbReference>
<dbReference type="InterPro" id="IPR059106">
    <property type="entry name" value="WHD_MalT"/>
</dbReference>
<gene>
    <name evidence="5" type="ORF">GY24_16630</name>
</gene>
<dbReference type="PANTHER" id="PTHR44688:SF16">
    <property type="entry name" value="DNA-BINDING TRANSCRIPTIONAL ACTIVATOR DEVR_DOSR"/>
    <property type="match status" value="1"/>
</dbReference>
<dbReference type="PRINTS" id="PR00038">
    <property type="entry name" value="HTHLUXR"/>
</dbReference>
<dbReference type="InterPro" id="IPR036388">
    <property type="entry name" value="WH-like_DNA-bd_sf"/>
</dbReference>
<dbReference type="Proteomes" id="UP000237755">
    <property type="component" value="Unassembled WGS sequence"/>
</dbReference>
<feature type="domain" description="HTH luxR-type" evidence="4">
    <location>
        <begin position="752"/>
        <end position="817"/>
    </location>
</feature>
<dbReference type="InterPro" id="IPR041617">
    <property type="entry name" value="TPR_MalT"/>
</dbReference>
<dbReference type="PROSITE" id="PS50043">
    <property type="entry name" value="HTH_LUXR_2"/>
    <property type="match status" value="1"/>
</dbReference>
<dbReference type="Gene3D" id="1.25.40.10">
    <property type="entry name" value="Tetratricopeptide repeat domain"/>
    <property type="match status" value="1"/>
</dbReference>
<evidence type="ECO:0000256" key="1">
    <source>
        <dbReference type="ARBA" id="ARBA00023015"/>
    </source>
</evidence>
<dbReference type="EMBL" id="MPZN01000101">
    <property type="protein sequence ID" value="PPL14297.1"/>
    <property type="molecule type" value="Genomic_DNA"/>
</dbReference>
<dbReference type="SMART" id="SM00421">
    <property type="entry name" value="HTH_LUXR"/>
    <property type="match status" value="1"/>
</dbReference>
<accession>A0ABX5AQM7</accession>
<dbReference type="Gene3D" id="3.40.50.300">
    <property type="entry name" value="P-loop containing nucleotide triphosphate hydrolases"/>
    <property type="match status" value="1"/>
</dbReference>
<keyword evidence="3" id="KW-0804">Transcription</keyword>